<name>A0A378BBD6_KLEPN</name>
<gene>
    <name evidence="1" type="ORF">NCTC204_05615</name>
</gene>
<reference evidence="1 2" key="1">
    <citation type="submission" date="2018-06" db="EMBL/GenBank/DDBJ databases">
        <authorList>
            <consortium name="Pathogen Informatics"/>
            <person name="Doyle S."/>
        </authorList>
    </citation>
    <scope>NUCLEOTIDE SEQUENCE [LARGE SCALE GENOMIC DNA]</scope>
    <source>
        <strain evidence="1 2">NCTC204</strain>
    </source>
</reference>
<evidence type="ECO:0000313" key="1">
    <source>
        <dbReference type="EMBL" id="STV32571.1"/>
    </source>
</evidence>
<organism evidence="1 2">
    <name type="scientific">Klebsiella pneumoniae</name>
    <dbReference type="NCBI Taxonomy" id="573"/>
    <lineage>
        <taxon>Bacteria</taxon>
        <taxon>Pseudomonadati</taxon>
        <taxon>Pseudomonadota</taxon>
        <taxon>Gammaproteobacteria</taxon>
        <taxon>Enterobacterales</taxon>
        <taxon>Enterobacteriaceae</taxon>
        <taxon>Klebsiella/Raoultella group</taxon>
        <taxon>Klebsiella</taxon>
        <taxon>Klebsiella pneumoniae complex</taxon>
    </lineage>
</organism>
<proteinExistence type="predicted"/>
<dbReference type="Proteomes" id="UP000255192">
    <property type="component" value="Unassembled WGS sequence"/>
</dbReference>
<sequence>MPSWKAGGFDQRRGIFGTRSGIQVAFTVRFIAGDQRDVWRQIDVQAGVEFNIGMDGADFEQAIFQQLRDTQALGAGEREIQLAGNTFFKQVQMLAAPDAGHNHMQVVDFFAD</sequence>
<protein>
    <submittedName>
        <fullName evidence="1">Uncharacterized protein</fullName>
    </submittedName>
</protein>
<dbReference type="AlphaFoldDB" id="A0A378BBD6"/>
<evidence type="ECO:0000313" key="2">
    <source>
        <dbReference type="Proteomes" id="UP000255192"/>
    </source>
</evidence>
<dbReference type="EMBL" id="UGMD01000002">
    <property type="protein sequence ID" value="STV32571.1"/>
    <property type="molecule type" value="Genomic_DNA"/>
</dbReference>
<accession>A0A378BBD6</accession>